<sequence>MKFSYGVGHIIFTNTMYRVQLPHFISEVTKTRSFQSWTILRKQANVPLAHFQISFFQSSMAFIRLTVTPCDINWNFPLQKLERLSNSCCSRSGKFQEIFPTQSESGKDHNKSGKDHFTLESFTREVSTFHRLTTDD</sequence>
<name>A0ACC0AYF4_CATRO</name>
<organism evidence="1 2">
    <name type="scientific">Catharanthus roseus</name>
    <name type="common">Madagascar periwinkle</name>
    <name type="synonym">Vinca rosea</name>
    <dbReference type="NCBI Taxonomy" id="4058"/>
    <lineage>
        <taxon>Eukaryota</taxon>
        <taxon>Viridiplantae</taxon>
        <taxon>Streptophyta</taxon>
        <taxon>Embryophyta</taxon>
        <taxon>Tracheophyta</taxon>
        <taxon>Spermatophyta</taxon>
        <taxon>Magnoliopsida</taxon>
        <taxon>eudicotyledons</taxon>
        <taxon>Gunneridae</taxon>
        <taxon>Pentapetalae</taxon>
        <taxon>asterids</taxon>
        <taxon>lamiids</taxon>
        <taxon>Gentianales</taxon>
        <taxon>Apocynaceae</taxon>
        <taxon>Rauvolfioideae</taxon>
        <taxon>Vinceae</taxon>
        <taxon>Catharanthinae</taxon>
        <taxon>Catharanthus</taxon>
    </lineage>
</organism>
<proteinExistence type="predicted"/>
<accession>A0ACC0AYF4</accession>
<keyword evidence="2" id="KW-1185">Reference proteome</keyword>
<evidence type="ECO:0000313" key="1">
    <source>
        <dbReference type="EMBL" id="KAI5664486.1"/>
    </source>
</evidence>
<protein>
    <submittedName>
        <fullName evidence="1">Uncharacterized protein</fullName>
    </submittedName>
</protein>
<evidence type="ECO:0000313" key="2">
    <source>
        <dbReference type="Proteomes" id="UP001060085"/>
    </source>
</evidence>
<comment type="caution">
    <text evidence="1">The sequence shown here is derived from an EMBL/GenBank/DDBJ whole genome shotgun (WGS) entry which is preliminary data.</text>
</comment>
<dbReference type="Proteomes" id="UP001060085">
    <property type="component" value="Linkage Group LG05"/>
</dbReference>
<dbReference type="EMBL" id="CM044705">
    <property type="protein sequence ID" value="KAI5664486.1"/>
    <property type="molecule type" value="Genomic_DNA"/>
</dbReference>
<gene>
    <name evidence="1" type="ORF">M9H77_23809</name>
</gene>
<reference evidence="2" key="1">
    <citation type="journal article" date="2023" name="Nat. Plants">
        <title>Single-cell RNA sequencing provides a high-resolution roadmap for understanding the multicellular compartmentation of specialized metabolism.</title>
        <authorList>
            <person name="Sun S."/>
            <person name="Shen X."/>
            <person name="Li Y."/>
            <person name="Li Y."/>
            <person name="Wang S."/>
            <person name="Li R."/>
            <person name="Zhang H."/>
            <person name="Shen G."/>
            <person name="Guo B."/>
            <person name="Wei J."/>
            <person name="Xu J."/>
            <person name="St-Pierre B."/>
            <person name="Chen S."/>
            <person name="Sun C."/>
        </authorList>
    </citation>
    <scope>NUCLEOTIDE SEQUENCE [LARGE SCALE GENOMIC DNA]</scope>
</reference>